<protein>
    <submittedName>
        <fullName evidence="1">Uracil-DNA glycosylase</fullName>
    </submittedName>
</protein>
<sequence>MTPTSFVKALASLSLDNVFNPYSDTCPVYDQADAAVYRRTNLRTYLSASAKIGVDTIWMGRDLGYRGGRRTGLALTDEFHLPEMAKVYPGCSSRQATKGPLIAERTAAEIWGVLKVIDTPPLLWNVFPFHPHESQNPFTNRRFTARELALVSELNNSLIKWLKVRRIVAIGQDAANYAAAFGVEVLTVRHPSYGGVRDFREGMSRIYSIPEGVLGVKGPLQGTLL</sequence>
<evidence type="ECO:0000313" key="5">
    <source>
        <dbReference type="Proteomes" id="UP000240476"/>
    </source>
</evidence>
<proteinExistence type="predicted"/>
<gene>
    <name evidence="2" type="ORF">C9383_09380</name>
    <name evidence="1" type="ORF">F7R03_07460</name>
    <name evidence="3" type="ORF">SAMN04490198_2295</name>
</gene>
<dbReference type="Proteomes" id="UP000240476">
    <property type="component" value="Unassembled WGS sequence"/>
</dbReference>
<reference evidence="1 6" key="3">
    <citation type="submission" date="2019-09" db="EMBL/GenBank/DDBJ databases">
        <title>Draft genome sequences of 48 bacterial type strains from the CCUG.</title>
        <authorList>
            <person name="Tunovic T."/>
            <person name="Pineiro-Iglesias B."/>
            <person name="Unosson C."/>
            <person name="Inganas E."/>
            <person name="Ohlen M."/>
            <person name="Cardew S."/>
            <person name="Jensie-Markopoulos S."/>
            <person name="Salva-Serra F."/>
            <person name="Jaen-Luchoro D."/>
            <person name="Karlsson R."/>
            <person name="Svensson-Stadler L."/>
            <person name="Chun J."/>
            <person name="Moore E."/>
        </authorList>
    </citation>
    <scope>NUCLEOTIDE SEQUENCE [LARGE SCALE GENOMIC DNA]</scope>
    <source>
        <strain evidence="1 6">CCUG 51524</strain>
    </source>
</reference>
<evidence type="ECO:0000313" key="1">
    <source>
        <dbReference type="EMBL" id="KAB0568423.1"/>
    </source>
</evidence>
<dbReference type="CDD" id="cd10035">
    <property type="entry name" value="UDG_like"/>
    <property type="match status" value="1"/>
</dbReference>
<dbReference type="Proteomes" id="UP000423257">
    <property type="component" value="Unassembled WGS sequence"/>
</dbReference>
<name>A0A1H5KMX7_9PSED</name>
<dbReference type="EMBL" id="FNUA01000002">
    <property type="protein sequence ID" value="SEE66030.1"/>
    <property type="molecule type" value="Genomic_DNA"/>
</dbReference>
<reference evidence="3 4" key="1">
    <citation type="submission" date="2016-10" db="EMBL/GenBank/DDBJ databases">
        <authorList>
            <person name="de Groot N.N."/>
        </authorList>
    </citation>
    <scope>NUCLEOTIDE SEQUENCE [LARGE SCALE GENOMIC DNA]</scope>
    <source>
        <strain evidence="3 4">BS3265</strain>
    </source>
</reference>
<reference evidence="2 5" key="2">
    <citation type="submission" date="2018-03" db="EMBL/GenBank/DDBJ databases">
        <title>Draft genome sequence of the type strain of Pseudomonas palleroniana LMG 23076, isolated from rice in Cameroon.</title>
        <authorList>
            <person name="Tambong J.T."/>
        </authorList>
    </citation>
    <scope>NUCLEOTIDE SEQUENCE [LARGE SCALE GENOMIC DNA]</scope>
    <source>
        <strain evidence="2 5">LMG 23076</strain>
    </source>
</reference>
<dbReference type="EMBL" id="VZPQ01000003">
    <property type="protein sequence ID" value="KAB0568423.1"/>
    <property type="molecule type" value="Genomic_DNA"/>
</dbReference>
<dbReference type="InterPro" id="IPR036895">
    <property type="entry name" value="Uracil-DNA_glycosylase-like_sf"/>
</dbReference>
<dbReference type="Proteomes" id="UP000199129">
    <property type="component" value="Unassembled WGS sequence"/>
</dbReference>
<accession>A0A1H5KMX7</accession>
<dbReference type="AlphaFoldDB" id="A0A1H5KMX7"/>
<evidence type="ECO:0000313" key="2">
    <source>
        <dbReference type="EMBL" id="PTC28741.1"/>
    </source>
</evidence>
<dbReference type="RefSeq" id="WP_090367821.1">
    <property type="nucleotide sequence ID" value="NZ_FNUA01000002.1"/>
</dbReference>
<evidence type="ECO:0000313" key="4">
    <source>
        <dbReference type="Proteomes" id="UP000199129"/>
    </source>
</evidence>
<evidence type="ECO:0000313" key="3">
    <source>
        <dbReference type="EMBL" id="SEE66030.1"/>
    </source>
</evidence>
<dbReference type="EMBL" id="PYWX01000029">
    <property type="protein sequence ID" value="PTC28741.1"/>
    <property type="molecule type" value="Genomic_DNA"/>
</dbReference>
<evidence type="ECO:0000313" key="6">
    <source>
        <dbReference type="Proteomes" id="UP000423257"/>
    </source>
</evidence>
<organism evidence="3 4">
    <name type="scientific">Pseudomonas palleroniana</name>
    <dbReference type="NCBI Taxonomy" id="191390"/>
    <lineage>
        <taxon>Bacteria</taxon>
        <taxon>Pseudomonadati</taxon>
        <taxon>Pseudomonadota</taxon>
        <taxon>Gammaproteobacteria</taxon>
        <taxon>Pseudomonadales</taxon>
        <taxon>Pseudomonadaceae</taxon>
        <taxon>Pseudomonas</taxon>
    </lineage>
</organism>
<keyword evidence="5" id="KW-1185">Reference proteome</keyword>
<dbReference type="SUPFAM" id="SSF52141">
    <property type="entry name" value="Uracil-DNA glycosylase-like"/>
    <property type="match status" value="1"/>
</dbReference>